<dbReference type="GO" id="GO:0003684">
    <property type="term" value="F:damaged DNA binding"/>
    <property type="evidence" value="ECO:0007669"/>
    <property type="project" value="UniProtKB-ARBA"/>
</dbReference>
<feature type="region of interest" description="Disordered" evidence="11">
    <location>
        <begin position="2085"/>
        <end position="2128"/>
    </location>
</feature>
<feature type="region of interest" description="Disordered" evidence="11">
    <location>
        <begin position="1765"/>
        <end position="1815"/>
    </location>
</feature>
<feature type="compositionally biased region" description="Polar residues" evidence="11">
    <location>
        <begin position="729"/>
        <end position="745"/>
    </location>
</feature>
<keyword evidence="7" id="KW-0234">DNA repair</keyword>
<feature type="region of interest" description="Disordered" evidence="11">
    <location>
        <begin position="68"/>
        <end position="133"/>
    </location>
</feature>
<feature type="compositionally biased region" description="Acidic residues" evidence="11">
    <location>
        <begin position="667"/>
        <end position="680"/>
    </location>
</feature>
<feature type="region of interest" description="Disordered" evidence="11">
    <location>
        <begin position="343"/>
        <end position="381"/>
    </location>
</feature>
<dbReference type="PROSITE" id="PS50014">
    <property type="entry name" value="BROMODOMAIN_2"/>
    <property type="match status" value="1"/>
</dbReference>
<feature type="region of interest" description="Disordered" evidence="11">
    <location>
        <begin position="729"/>
        <end position="774"/>
    </location>
</feature>
<evidence type="ECO:0000256" key="7">
    <source>
        <dbReference type="ARBA" id="ARBA00023204"/>
    </source>
</evidence>
<feature type="compositionally biased region" description="Acidic residues" evidence="11">
    <location>
        <begin position="748"/>
        <end position="760"/>
    </location>
</feature>
<comment type="subcellular location">
    <subcellularLocation>
        <location evidence="1">Nucleus</location>
    </subcellularLocation>
</comment>
<evidence type="ECO:0000256" key="9">
    <source>
        <dbReference type="PROSITE-ProRule" id="PRU00035"/>
    </source>
</evidence>
<name>A0A9P8A230_MORAP</name>
<reference evidence="13" key="1">
    <citation type="submission" date="2021-07" db="EMBL/GenBank/DDBJ databases">
        <title>Draft genome of Mortierella alpina, strain LL118, isolated from an aspen leaf litter sample.</title>
        <authorList>
            <person name="Yang S."/>
            <person name="Vinatzer B.A."/>
        </authorList>
    </citation>
    <scope>NUCLEOTIDE SEQUENCE</scope>
    <source>
        <strain evidence="13">LL118</strain>
    </source>
</reference>
<dbReference type="PANTHER" id="PTHR13900">
    <property type="entry name" value="TRANSCRIPTION INITIATION FACTOR TFIID"/>
    <property type="match status" value="1"/>
</dbReference>
<dbReference type="InterPro" id="IPR011257">
    <property type="entry name" value="DNA_glycosylase"/>
</dbReference>
<dbReference type="Gene3D" id="1.10.1670.40">
    <property type="match status" value="1"/>
</dbReference>
<feature type="compositionally biased region" description="Low complexity" evidence="11">
    <location>
        <begin position="2085"/>
        <end position="2116"/>
    </location>
</feature>
<dbReference type="InterPro" id="IPR041670">
    <property type="entry name" value="Znf-CCHC_6"/>
</dbReference>
<dbReference type="GO" id="GO:0017025">
    <property type="term" value="F:TBP-class protein binding"/>
    <property type="evidence" value="ECO:0007669"/>
    <property type="project" value="InterPro"/>
</dbReference>
<dbReference type="Pfam" id="PF00439">
    <property type="entry name" value="Bromodomain"/>
    <property type="match status" value="1"/>
</dbReference>
<dbReference type="InterPro" id="IPR040240">
    <property type="entry name" value="TAF1"/>
</dbReference>
<feature type="compositionally biased region" description="Polar residues" evidence="11">
    <location>
        <begin position="1590"/>
        <end position="1602"/>
    </location>
</feature>
<feature type="domain" description="Bromo" evidence="12">
    <location>
        <begin position="1903"/>
        <end position="1974"/>
    </location>
</feature>
<dbReference type="Pfam" id="PF00730">
    <property type="entry name" value="HhH-GPD"/>
    <property type="match status" value="1"/>
</dbReference>
<feature type="compositionally biased region" description="Low complexity" evidence="11">
    <location>
        <begin position="98"/>
        <end position="126"/>
    </location>
</feature>
<evidence type="ECO:0000259" key="12">
    <source>
        <dbReference type="PROSITE" id="PS50014"/>
    </source>
</evidence>
<dbReference type="InterPro" id="IPR029021">
    <property type="entry name" value="Prot-tyrosine_phosphatase-like"/>
</dbReference>
<dbReference type="Pfam" id="PF12157">
    <property type="entry name" value="DUF3591"/>
    <property type="match status" value="1"/>
</dbReference>
<evidence type="ECO:0000256" key="10">
    <source>
        <dbReference type="SAM" id="Coils"/>
    </source>
</evidence>
<dbReference type="InterPro" id="IPR003265">
    <property type="entry name" value="HhH-GPD_domain"/>
</dbReference>
<keyword evidence="5 9" id="KW-0103">Bromodomain</keyword>
<feature type="compositionally biased region" description="Acidic residues" evidence="11">
    <location>
        <begin position="1520"/>
        <end position="1536"/>
    </location>
</feature>
<organism evidence="13 14">
    <name type="scientific">Mortierella alpina</name>
    <name type="common">Oleaginous fungus</name>
    <name type="synonym">Mortierella renispora</name>
    <dbReference type="NCBI Taxonomy" id="64518"/>
    <lineage>
        <taxon>Eukaryota</taxon>
        <taxon>Fungi</taxon>
        <taxon>Fungi incertae sedis</taxon>
        <taxon>Mucoromycota</taxon>
        <taxon>Mortierellomycotina</taxon>
        <taxon>Mortierellomycetes</taxon>
        <taxon>Mortierellales</taxon>
        <taxon>Mortierellaceae</taxon>
        <taxon>Mortierella</taxon>
    </lineage>
</organism>
<feature type="compositionally biased region" description="Basic and acidic residues" evidence="11">
    <location>
        <begin position="1537"/>
        <end position="1552"/>
    </location>
</feature>
<dbReference type="SMART" id="SM00478">
    <property type="entry name" value="ENDO3c"/>
    <property type="match status" value="1"/>
</dbReference>
<feature type="region of interest" description="Disordered" evidence="11">
    <location>
        <begin position="855"/>
        <end position="878"/>
    </location>
</feature>
<feature type="compositionally biased region" description="Basic and acidic residues" evidence="11">
    <location>
        <begin position="1562"/>
        <end position="1580"/>
    </location>
</feature>
<evidence type="ECO:0000256" key="5">
    <source>
        <dbReference type="ARBA" id="ARBA00023117"/>
    </source>
</evidence>
<evidence type="ECO:0000256" key="6">
    <source>
        <dbReference type="ARBA" id="ARBA00023163"/>
    </source>
</evidence>
<dbReference type="CDD" id="cd00056">
    <property type="entry name" value="ENDO3c"/>
    <property type="match status" value="1"/>
</dbReference>
<dbReference type="InterPro" id="IPR004861">
    <property type="entry name" value="Siw14-like"/>
</dbReference>
<dbReference type="PANTHER" id="PTHR13900:SF0">
    <property type="entry name" value="TRANSCRIPTION INITIATION FACTOR TFIID SUBUNIT 1"/>
    <property type="match status" value="1"/>
</dbReference>
<keyword evidence="3" id="KW-0227">DNA damage</keyword>
<dbReference type="Pfam" id="PF03162">
    <property type="entry name" value="Y_phosphatase2"/>
    <property type="match status" value="1"/>
</dbReference>
<dbReference type="GO" id="GO:0051123">
    <property type="term" value="P:RNA polymerase II preinitiation complex assembly"/>
    <property type="evidence" value="ECO:0007669"/>
    <property type="project" value="TreeGrafter"/>
</dbReference>
<dbReference type="GO" id="GO:0016251">
    <property type="term" value="F:RNA polymerase II general transcription initiation factor activity"/>
    <property type="evidence" value="ECO:0007669"/>
    <property type="project" value="InterPro"/>
</dbReference>
<evidence type="ECO:0000313" key="13">
    <source>
        <dbReference type="EMBL" id="KAG9322908.1"/>
    </source>
</evidence>
<dbReference type="InterPro" id="IPR022591">
    <property type="entry name" value="TAF1_HAT_dom"/>
</dbReference>
<gene>
    <name evidence="13" type="ORF">KVV02_003435</name>
</gene>
<comment type="similarity">
    <text evidence="2">Belongs to the alkylbase DNA glycosidase AlkA family.</text>
</comment>
<sequence>MFLPTAMQTRRKALALASVAASSSLKPTLTAVFKHTKARTAVRSTLVKSNGKTTQAKVLEVETLSVTLREDTQAQPPSTTSSRSIKRSRKASSPSPPVSSMMETAVTSTTEVTTTTTTVPKAKAPEVNPWTKRPRHVPHYAEKALEHLCAADPALSDLVTKHPYLIYADHDTNYFRVLTRTILGQQIHWKAARSIIFKFVSFYFPGQVTVESLDEGDKTFPSPEQVLATSMDKLRTCGLSERKASYVQDLARHFVEGKITFTDKAMLQSLTDEELAAQLLCVRGIGPWTVDMFMMDSLERLDVLPTLDLGVRKGMEKHFRSEYKNGVWGTIVEEEVEIEEEKVDAKDGQLQKIKKTKKKSTSKGKGVRDNESNTHTDSEQTHVNLETIQVVTSISDAIVQDDGSITPTAATVIDTSVFENGVLAGSIQQDPSQFYNAVGSHSSGNDGIAINHTLVDVDRPDVVVGSRVYRSGHPNKHNFPFMRKLGLKVIVQMSEEPYAPDLEEFLERENIRRIHYKIEGNKEPFIEIDEQVISSALVNILDARNHPLLIHCAKGKNWSMTSIFDEYRRFAGSKVLADQEFIEIFSAKVPYSLEHKPFWLSNTATAMSLAGYFFGNVDKSGKVEDLPEEFREALESLEGNEQLTQLFSAKTLGVDENEVKDRSAAGNDDDNEDEEDEDGEVNFSTIKSSFAHDKDAVDFSEINDLAVDTEQEMFSSRYLQKGLSAVKSTATTAMKNSVGKSTSRLDSMDEDYDAEETDEEGTSKGAAGSLPSGQPALSLLERQQLYLQQEQQRLQQASGSAVAKPLLPLPSLPAGAAPASDSASPRTIDVHALYPAFEKDKILRFSDLFNTKRPKRFPHSRAKPATFPSSTKYSRERDQRKLFEQPEETVDNKDEYLDYYDSIEETIDKEWLNSLQWKVPSSTDFYLVQLDPWEDKIVWDEAVVPSQDVDMTGEEKSVAKSPTALSTELFASRNYDLENGGWEESIIYDEHKPYKQFAHVSLNMNDANVLFDLTSMDDRTMGEGFRGRRSKKVIFPAYRVVTNTNDPSEAETHRKLQIDRFNLSNDRFYETHKEGRFHRVRQTFGQLVVQHALPAVKLMKPWYKNKLTKSELRSFHRPQLQVTPNVDITFSRVKGSKKKKQKRKELGEVMRSSKDLTLRDHTNFVLLEYSEEHPAIVQNVGMGSFLINYYRKESIEDVHMPQKDIGEPFVLDITDASPFLNFGNVEPGQTISALYNNMIRAPVFEQPARNTDFLVIRNTYKGETKYYIRHIPHLYIVGQTYPVQDVPGPHSRKITTMIKNRLQISAFRFIRKDPHNRLKFAKLVKAYPEYSEIQVRQRLKEFAEFQRKGNNTGFWKLKASTPLPTEEEIRNKVTPEMVCLYESMLVGQRHLLDAGYGKAADGEEDNANEDNEANMDIEEQLAPWITTRNFINATQGKAMLKLWGAGDPTGRGEGFSFVRISMKDIFLRQGESLEERLAQIELLPKSTHRYNVAEQQQVYREEITRIWNAQLQALSKTEEIEGGDDEIGDSEDDEEETYNRQRREMSTIDRNRVSPSPSLFGRYRDGREGERERDRDRGGDNDMDDDNISVAGSISSRTSAGNFGSSRNKYLIIKRLIRQPNGETVWKSETIRDPAVMNTYIRHRQLIEESSIRTEALEPTDDEAKNERMRKRIMEEIARLNRNQERRMARAAAKAGSAQPELPINPATAALKKKVVRQCSNCGALGHMKTNKKCPKYVDPSGALPNLGVTGTAYVTSGGAGGSMMSPPHVAMRSSSIPPGTPNAALPSARGPPAPIDSFRQSSPQSSGAGGNKISIPKAVIDRVADLEKEREREDKEALVVRLPSKMLQQAPKRKRSESASQQHNALEDFMDYLHPPIKSYGRRKKPEVELANIIENVLSSILSMQEATAFLSPVSSKIAPGYDIVIKQPRDLSGMRDANKNYYAYRTLDAFLTDMRIMVNNSWLYNGEHSPWTQAAMALLHKAEEILQPQMETIRQLEQEIMEADMKANIYVGAGTPGGAGGAAGGAGGVVGAGGAGTPPPSSATALPNLHPGGYGVYTSATFPGIGKPFLGFSAPPARNGAFAPAATTATGPLGGSEATGQQQQGQEGQQTGAGEVPVKAETMEWE</sequence>
<dbReference type="SUPFAM" id="SSF48150">
    <property type="entry name" value="DNA-glycosylase"/>
    <property type="match status" value="1"/>
</dbReference>
<dbReference type="InterPro" id="IPR036427">
    <property type="entry name" value="Bromodomain-like_sf"/>
</dbReference>
<feature type="compositionally biased region" description="Basic and acidic residues" evidence="11">
    <location>
        <begin position="366"/>
        <end position="380"/>
    </location>
</feature>
<dbReference type="SUPFAM" id="SSF52799">
    <property type="entry name" value="(Phosphotyrosine protein) phosphatases II"/>
    <property type="match status" value="1"/>
</dbReference>
<feature type="region of interest" description="Disordered" evidence="11">
    <location>
        <begin position="1517"/>
        <end position="1602"/>
    </location>
</feature>
<dbReference type="FunFam" id="1.10.340.30:FF:000004">
    <property type="entry name" value="DNA-3-methyladenine glycosylase II"/>
    <property type="match status" value="1"/>
</dbReference>
<evidence type="ECO:0000256" key="3">
    <source>
        <dbReference type="ARBA" id="ARBA00022763"/>
    </source>
</evidence>
<dbReference type="GO" id="GO:0004402">
    <property type="term" value="F:histone acetyltransferase activity"/>
    <property type="evidence" value="ECO:0007669"/>
    <property type="project" value="InterPro"/>
</dbReference>
<feature type="coiled-coil region" evidence="10">
    <location>
        <begin position="1666"/>
        <end position="1694"/>
    </location>
</feature>
<evidence type="ECO:0000313" key="14">
    <source>
        <dbReference type="Proteomes" id="UP000717515"/>
    </source>
</evidence>
<evidence type="ECO:0000256" key="1">
    <source>
        <dbReference type="ARBA" id="ARBA00004123"/>
    </source>
</evidence>
<evidence type="ECO:0000256" key="11">
    <source>
        <dbReference type="SAM" id="MobiDB-lite"/>
    </source>
</evidence>
<accession>A0A9P8A230</accession>
<keyword evidence="6" id="KW-0804">Transcription</keyword>
<dbReference type="GO" id="GO:0005669">
    <property type="term" value="C:transcription factor TFIID complex"/>
    <property type="evidence" value="ECO:0007669"/>
    <property type="project" value="InterPro"/>
</dbReference>
<proteinExistence type="inferred from homology"/>
<keyword evidence="4" id="KW-0805">Transcription regulation</keyword>
<dbReference type="EMBL" id="JAIFTL010000124">
    <property type="protein sequence ID" value="KAG9322908.1"/>
    <property type="molecule type" value="Genomic_DNA"/>
</dbReference>
<dbReference type="SUPFAM" id="SSF47370">
    <property type="entry name" value="Bromodomain"/>
    <property type="match status" value="1"/>
</dbReference>
<comment type="caution">
    <text evidence="13">The sequence shown here is derived from an EMBL/GenBank/DDBJ whole genome shotgun (WGS) entry which is preliminary data.</text>
</comment>
<dbReference type="Gene3D" id="1.20.920.10">
    <property type="entry name" value="Bromodomain-like"/>
    <property type="match status" value="1"/>
</dbReference>
<protein>
    <recommendedName>
        <fullName evidence="12">Bromo domain-containing protein</fullName>
    </recommendedName>
</protein>
<keyword evidence="10" id="KW-0175">Coiled coil</keyword>
<feature type="compositionally biased region" description="Basic residues" evidence="11">
    <location>
        <begin position="352"/>
        <end position="362"/>
    </location>
</feature>
<dbReference type="Pfam" id="PF15288">
    <property type="entry name" value="zf-CCHC_6"/>
    <property type="match status" value="1"/>
</dbReference>
<evidence type="ECO:0000256" key="2">
    <source>
        <dbReference type="ARBA" id="ARBA00010817"/>
    </source>
</evidence>
<evidence type="ECO:0000256" key="4">
    <source>
        <dbReference type="ARBA" id="ARBA00023015"/>
    </source>
</evidence>
<evidence type="ECO:0000256" key="8">
    <source>
        <dbReference type="ARBA" id="ARBA00023242"/>
    </source>
</evidence>
<dbReference type="GO" id="GO:0006285">
    <property type="term" value="P:base-excision repair, AP site formation"/>
    <property type="evidence" value="ECO:0007669"/>
    <property type="project" value="UniProtKB-ARBA"/>
</dbReference>
<feature type="region of interest" description="Disordered" evidence="11">
    <location>
        <begin position="657"/>
        <end position="680"/>
    </location>
</feature>
<dbReference type="Gene3D" id="1.10.340.30">
    <property type="entry name" value="Hypothetical protein, domain 2"/>
    <property type="match status" value="1"/>
</dbReference>
<keyword evidence="8" id="KW-0539">Nucleus</keyword>
<dbReference type="Gene3D" id="3.90.190.10">
    <property type="entry name" value="Protein tyrosine phosphatase superfamily"/>
    <property type="match status" value="1"/>
</dbReference>
<dbReference type="InterPro" id="IPR001487">
    <property type="entry name" value="Bromodomain"/>
</dbReference>
<dbReference type="SMART" id="SM00297">
    <property type="entry name" value="BROMO"/>
    <property type="match status" value="1"/>
</dbReference>
<dbReference type="Proteomes" id="UP000717515">
    <property type="component" value="Unassembled WGS sequence"/>
</dbReference>